<dbReference type="AlphaFoldDB" id="A0A1J5SPV0"/>
<evidence type="ECO:0000313" key="1">
    <source>
        <dbReference type="EMBL" id="OIR06077.1"/>
    </source>
</evidence>
<reference evidence="1" key="1">
    <citation type="submission" date="2016-10" db="EMBL/GenBank/DDBJ databases">
        <title>Sequence of Gallionella enrichment culture.</title>
        <authorList>
            <person name="Poehlein A."/>
            <person name="Muehling M."/>
            <person name="Daniel R."/>
        </authorList>
    </citation>
    <scope>NUCLEOTIDE SEQUENCE</scope>
</reference>
<proteinExistence type="predicted"/>
<name>A0A1J5SPV0_9ZZZZ</name>
<organism evidence="1">
    <name type="scientific">mine drainage metagenome</name>
    <dbReference type="NCBI Taxonomy" id="410659"/>
    <lineage>
        <taxon>unclassified sequences</taxon>
        <taxon>metagenomes</taxon>
        <taxon>ecological metagenomes</taxon>
    </lineage>
</organism>
<dbReference type="EMBL" id="MLJW01000046">
    <property type="protein sequence ID" value="OIR06077.1"/>
    <property type="molecule type" value="Genomic_DNA"/>
</dbReference>
<sequence length="81" mass="9286">MLLLSLSMKMFINRSTGDQPDWIACQLLLEQVLMSDRNTQISDILRIPVNLALLIQMSRFLRNAMRVAGLTKMSTCRKSMI</sequence>
<comment type="caution">
    <text evidence="1">The sequence shown here is derived from an EMBL/GenBank/DDBJ whole genome shotgun (WGS) entry which is preliminary data.</text>
</comment>
<accession>A0A1J5SPV0</accession>
<gene>
    <name evidence="1" type="ORF">GALL_118740</name>
</gene>
<protein>
    <submittedName>
        <fullName evidence="1">Uncharacterized protein</fullName>
    </submittedName>
</protein>